<dbReference type="GO" id="GO:0005739">
    <property type="term" value="C:mitochondrion"/>
    <property type="evidence" value="ECO:0007669"/>
    <property type="project" value="UniProtKB-SubCell"/>
</dbReference>
<dbReference type="GO" id="GO:0003735">
    <property type="term" value="F:structural constituent of ribosome"/>
    <property type="evidence" value="ECO:0007669"/>
    <property type="project" value="InterPro"/>
</dbReference>
<gene>
    <name evidence="9" type="ORF">BRENAR_LOCUS4916</name>
</gene>
<evidence type="ECO:0000256" key="3">
    <source>
        <dbReference type="ARBA" id="ARBA00022946"/>
    </source>
</evidence>
<dbReference type="InterPro" id="IPR042831">
    <property type="entry name" value="Ribosomal_mL40_fung"/>
</dbReference>
<proteinExistence type="inferred from homology"/>
<dbReference type="OrthoDB" id="2098203at2759"/>
<name>A0A448YTF6_BRENA</name>
<evidence type="ECO:0000256" key="7">
    <source>
        <dbReference type="ARBA" id="ARBA00035192"/>
    </source>
</evidence>
<dbReference type="GO" id="GO:1990904">
    <property type="term" value="C:ribonucleoprotein complex"/>
    <property type="evidence" value="ECO:0007669"/>
    <property type="project" value="UniProtKB-KW"/>
</dbReference>
<keyword evidence="5" id="KW-0496">Mitochondrion</keyword>
<dbReference type="GO" id="GO:0005840">
    <property type="term" value="C:ribosome"/>
    <property type="evidence" value="ECO:0007669"/>
    <property type="project" value="UniProtKB-KW"/>
</dbReference>
<dbReference type="Gene3D" id="6.10.250.3440">
    <property type="match status" value="1"/>
</dbReference>
<keyword evidence="4" id="KW-0689">Ribosomal protein</keyword>
<comment type="subcellular location">
    <subcellularLocation>
        <location evidence="1">Mitochondrion</location>
    </subcellularLocation>
</comment>
<protein>
    <recommendedName>
        <fullName evidence="7">Large ribosomal subunit protein mL40</fullName>
    </recommendedName>
</protein>
<dbReference type="FunCoup" id="A0A448YTF6">
    <property type="interactions" value="274"/>
</dbReference>
<dbReference type="PANTHER" id="PTHR39150:SF1">
    <property type="entry name" value="LARGE RIBOSOMAL SUBUNIT PROTEIN ML40"/>
    <property type="match status" value="1"/>
</dbReference>
<sequence>MFSRLARRQLPAVRQLQQARLKRSKAGLNPDAQRVVTQLSVMSAGRKMPKMLKLCNEDYVKHKTIMKAWSVRRKEQIREEEEVLKKQYEGMKEASEDLKRVNERLFELSNRHEYGKRFPLELRVPTEYPARQVWYYDYVRKREE</sequence>
<dbReference type="Proteomes" id="UP000290900">
    <property type="component" value="Unassembled WGS sequence"/>
</dbReference>
<dbReference type="InParanoid" id="A0A448YTF6"/>
<feature type="coiled-coil region" evidence="8">
    <location>
        <begin position="74"/>
        <end position="111"/>
    </location>
</feature>
<organism evidence="9 10">
    <name type="scientific">Brettanomyces naardenensis</name>
    <name type="common">Yeast</name>
    <dbReference type="NCBI Taxonomy" id="13370"/>
    <lineage>
        <taxon>Eukaryota</taxon>
        <taxon>Fungi</taxon>
        <taxon>Dikarya</taxon>
        <taxon>Ascomycota</taxon>
        <taxon>Saccharomycotina</taxon>
        <taxon>Pichiomycetes</taxon>
        <taxon>Pichiales</taxon>
        <taxon>Pichiaceae</taxon>
        <taxon>Brettanomyces</taxon>
    </lineage>
</organism>
<keyword evidence="3" id="KW-0809">Transit peptide</keyword>
<comment type="similarity">
    <text evidence="2">Belongs to the mitochondrion-specific ribosomal protein mL40 family.</text>
</comment>
<evidence type="ECO:0000256" key="6">
    <source>
        <dbReference type="ARBA" id="ARBA00023274"/>
    </source>
</evidence>
<keyword evidence="6" id="KW-0687">Ribonucleoprotein</keyword>
<dbReference type="PANTHER" id="PTHR39150">
    <property type="entry name" value="54S RIBOSOMAL PROTEIN L28, MITOCHONDRIAL"/>
    <property type="match status" value="1"/>
</dbReference>
<dbReference type="STRING" id="13370.A0A448YTF6"/>
<accession>A0A448YTF6</accession>
<dbReference type="AlphaFoldDB" id="A0A448YTF6"/>
<keyword evidence="10" id="KW-1185">Reference proteome</keyword>
<reference evidence="9 10" key="1">
    <citation type="submission" date="2018-12" db="EMBL/GenBank/DDBJ databases">
        <authorList>
            <person name="Tiukova I."/>
            <person name="Dainat J."/>
        </authorList>
    </citation>
    <scope>NUCLEOTIDE SEQUENCE [LARGE SCALE GENOMIC DNA]</scope>
</reference>
<dbReference type="GO" id="GO:0032543">
    <property type="term" value="P:mitochondrial translation"/>
    <property type="evidence" value="ECO:0007669"/>
    <property type="project" value="InterPro"/>
</dbReference>
<evidence type="ECO:0000256" key="4">
    <source>
        <dbReference type="ARBA" id="ARBA00022980"/>
    </source>
</evidence>
<dbReference type="InterPro" id="IPR019192">
    <property type="entry name" value="Ribosomal_mL40"/>
</dbReference>
<evidence type="ECO:0000256" key="1">
    <source>
        <dbReference type="ARBA" id="ARBA00004173"/>
    </source>
</evidence>
<dbReference type="FunFam" id="6.10.250.3440:FF:000001">
    <property type="entry name" value="Mitochondrial ribosomal protein L40"/>
    <property type="match status" value="1"/>
</dbReference>
<dbReference type="Pfam" id="PF09812">
    <property type="entry name" value="MRP-L28"/>
    <property type="match status" value="1"/>
</dbReference>
<evidence type="ECO:0000256" key="8">
    <source>
        <dbReference type="SAM" id="Coils"/>
    </source>
</evidence>
<evidence type="ECO:0000313" key="9">
    <source>
        <dbReference type="EMBL" id="VEU24188.1"/>
    </source>
</evidence>
<dbReference type="EMBL" id="CAACVR010000075">
    <property type="protein sequence ID" value="VEU24188.1"/>
    <property type="molecule type" value="Genomic_DNA"/>
</dbReference>
<evidence type="ECO:0000313" key="10">
    <source>
        <dbReference type="Proteomes" id="UP000290900"/>
    </source>
</evidence>
<evidence type="ECO:0000256" key="5">
    <source>
        <dbReference type="ARBA" id="ARBA00023128"/>
    </source>
</evidence>
<keyword evidence="8" id="KW-0175">Coiled coil</keyword>
<evidence type="ECO:0000256" key="2">
    <source>
        <dbReference type="ARBA" id="ARBA00009360"/>
    </source>
</evidence>